<dbReference type="STRING" id="595536.GCA_000178815_00877"/>
<dbReference type="Proteomes" id="UP000230709">
    <property type="component" value="Chromosome"/>
</dbReference>
<organism evidence="1 2">
    <name type="scientific">Methylosinus trichosporium (strain ATCC 35070 / NCIMB 11131 / UNIQEM 75 / OB3b)</name>
    <dbReference type="NCBI Taxonomy" id="595536"/>
    <lineage>
        <taxon>Bacteria</taxon>
        <taxon>Pseudomonadati</taxon>
        <taxon>Pseudomonadota</taxon>
        <taxon>Alphaproteobacteria</taxon>
        <taxon>Hyphomicrobiales</taxon>
        <taxon>Methylocystaceae</taxon>
        <taxon>Methylosinus</taxon>
    </lineage>
</organism>
<reference evidence="2" key="1">
    <citation type="submission" date="2017-10" db="EMBL/GenBank/DDBJ databases">
        <title>Completed PacBio SMRT sequence of Methylosinus trichosporium OB3b reveals presence of a third large plasmid.</title>
        <authorList>
            <person name="Charles T.C."/>
            <person name="Lynch M.D.J."/>
            <person name="Heil J.R."/>
            <person name="Cheng J."/>
        </authorList>
    </citation>
    <scope>NUCLEOTIDE SEQUENCE [LARGE SCALE GENOMIC DNA]</scope>
    <source>
        <strain evidence="2">OB3b</strain>
    </source>
</reference>
<dbReference type="InterPro" id="IPR021270">
    <property type="entry name" value="DUF2849"/>
</dbReference>
<dbReference type="RefSeq" id="WP_003611241.1">
    <property type="nucleotide sequence ID" value="NZ_ADVE02000001.1"/>
</dbReference>
<protein>
    <submittedName>
        <fullName evidence="1">DUF2849 domain-containing protein</fullName>
    </submittedName>
</protein>
<gene>
    <name evidence="1" type="ORF">CQW49_00330</name>
</gene>
<name>A0A2D2CUM0_METT3</name>
<evidence type="ECO:0000313" key="1">
    <source>
        <dbReference type="EMBL" id="ATQ66511.1"/>
    </source>
</evidence>
<dbReference type="EMBL" id="CP023737">
    <property type="protein sequence ID" value="ATQ66511.1"/>
    <property type="molecule type" value="Genomic_DNA"/>
</dbReference>
<evidence type="ECO:0000313" key="2">
    <source>
        <dbReference type="Proteomes" id="UP000230709"/>
    </source>
</evidence>
<sequence length="107" mass="11242">MAAHRHPQILVASDLSLGDVVVLGASGWERDVASAKIAYDGAEAAALEAVAKAEAAANRVVDFYLVDVAVADGTPTPLHFREKFRFVGPSVRPDLGKQAARSEGDGR</sequence>
<keyword evidence="2" id="KW-1185">Reference proteome</keyword>
<accession>A0A2D2CUM0</accession>
<proteinExistence type="predicted"/>
<dbReference type="Pfam" id="PF11011">
    <property type="entry name" value="DUF2849"/>
    <property type="match status" value="1"/>
</dbReference>
<dbReference type="AlphaFoldDB" id="A0A2D2CUM0"/>
<dbReference type="KEGG" id="mtw:CQW49_00330"/>